<dbReference type="PROSITE" id="PS00622">
    <property type="entry name" value="HTH_LUXR_1"/>
    <property type="match status" value="1"/>
</dbReference>
<sequence length="223" mass="24341">MPATPQTVYIVDDDRDFRESLGWLLDSAGLTCRQFESAEAFLQAYAGGPGCLLLDVRMSGMSGLALLQELQRQGRVLPVIVITGHGDVAMAVQAMKHRAVDFIEKPFDDEALLKLVTATLVHSDRAFNQARRAELLLARWQSLSQREQQVAERVMTGLSNREIAAALAISVKTVEIHRSRVMRKMGANNLPELVAALPELTDAVPELAAGLSRLKTDVPAPGT</sequence>
<dbReference type="PROSITE" id="PS50110">
    <property type="entry name" value="RESPONSE_REGULATORY"/>
    <property type="match status" value="1"/>
</dbReference>
<evidence type="ECO:0000259" key="8">
    <source>
        <dbReference type="PROSITE" id="PS50110"/>
    </source>
</evidence>
<dbReference type="PANTHER" id="PTHR44688">
    <property type="entry name" value="DNA-BINDING TRANSCRIPTIONAL ACTIVATOR DEVR_DOSR"/>
    <property type="match status" value="1"/>
</dbReference>
<organism evidence="9 10">
    <name type="scientific">Exilibacterium tricleocarpae</name>
    <dbReference type="NCBI Taxonomy" id="2591008"/>
    <lineage>
        <taxon>Bacteria</taxon>
        <taxon>Pseudomonadati</taxon>
        <taxon>Pseudomonadota</taxon>
        <taxon>Gammaproteobacteria</taxon>
        <taxon>Cellvibrionales</taxon>
        <taxon>Cellvibrionaceae</taxon>
        <taxon>Exilibacterium</taxon>
    </lineage>
</organism>
<evidence type="ECO:0000313" key="9">
    <source>
        <dbReference type="EMBL" id="TQV86314.1"/>
    </source>
</evidence>
<evidence type="ECO:0000256" key="6">
    <source>
        <dbReference type="PROSITE-ProRule" id="PRU00169"/>
    </source>
</evidence>
<dbReference type="GO" id="GO:0003677">
    <property type="term" value="F:DNA binding"/>
    <property type="evidence" value="ECO:0007669"/>
    <property type="project" value="UniProtKB-KW"/>
</dbReference>
<evidence type="ECO:0000313" key="10">
    <source>
        <dbReference type="Proteomes" id="UP000319732"/>
    </source>
</evidence>
<keyword evidence="5" id="KW-0804">Transcription</keyword>
<reference evidence="9 10" key="1">
    <citation type="submission" date="2019-06" db="EMBL/GenBank/DDBJ databases">
        <title>Whole genome sequence for Cellvibrionaceae sp. R142.</title>
        <authorList>
            <person name="Wang G."/>
        </authorList>
    </citation>
    <scope>NUCLEOTIDE SEQUENCE [LARGE SCALE GENOMIC DNA]</scope>
    <source>
        <strain evidence="9 10">R142</strain>
    </source>
</reference>
<evidence type="ECO:0000256" key="1">
    <source>
        <dbReference type="ARBA" id="ARBA00022553"/>
    </source>
</evidence>
<feature type="modified residue" description="4-aspartylphosphate" evidence="6">
    <location>
        <position position="55"/>
    </location>
</feature>
<evidence type="ECO:0000256" key="4">
    <source>
        <dbReference type="ARBA" id="ARBA00023125"/>
    </source>
</evidence>
<dbReference type="CDD" id="cd06170">
    <property type="entry name" value="LuxR_C_like"/>
    <property type="match status" value="1"/>
</dbReference>
<dbReference type="InterPro" id="IPR011006">
    <property type="entry name" value="CheY-like_superfamily"/>
</dbReference>
<dbReference type="Proteomes" id="UP000319732">
    <property type="component" value="Unassembled WGS sequence"/>
</dbReference>
<dbReference type="FunFam" id="3.40.50.2300:FF:000018">
    <property type="entry name" value="DNA-binding transcriptional regulator NtrC"/>
    <property type="match status" value="1"/>
</dbReference>
<feature type="domain" description="HTH luxR-type" evidence="7">
    <location>
        <begin position="136"/>
        <end position="201"/>
    </location>
</feature>
<protein>
    <submittedName>
        <fullName evidence="9">Response regulator transcription factor</fullName>
    </submittedName>
</protein>
<dbReference type="SMART" id="SM00448">
    <property type="entry name" value="REC"/>
    <property type="match status" value="1"/>
</dbReference>
<accession>A0A545UA14</accession>
<dbReference type="GO" id="GO:0006355">
    <property type="term" value="P:regulation of DNA-templated transcription"/>
    <property type="evidence" value="ECO:0007669"/>
    <property type="project" value="InterPro"/>
</dbReference>
<dbReference type="InterPro" id="IPR000792">
    <property type="entry name" value="Tscrpt_reg_LuxR_C"/>
</dbReference>
<evidence type="ECO:0000256" key="2">
    <source>
        <dbReference type="ARBA" id="ARBA00023012"/>
    </source>
</evidence>
<dbReference type="CDD" id="cd17537">
    <property type="entry name" value="REC_FixJ"/>
    <property type="match status" value="1"/>
</dbReference>
<dbReference type="SUPFAM" id="SSF46894">
    <property type="entry name" value="C-terminal effector domain of the bipartite response regulators"/>
    <property type="match status" value="1"/>
</dbReference>
<evidence type="ECO:0000259" key="7">
    <source>
        <dbReference type="PROSITE" id="PS50043"/>
    </source>
</evidence>
<dbReference type="Gene3D" id="3.40.50.2300">
    <property type="match status" value="1"/>
</dbReference>
<keyword evidence="1 6" id="KW-0597">Phosphoprotein</keyword>
<dbReference type="Gene3D" id="1.10.10.10">
    <property type="entry name" value="Winged helix-like DNA-binding domain superfamily/Winged helix DNA-binding domain"/>
    <property type="match status" value="1"/>
</dbReference>
<dbReference type="InterPro" id="IPR016032">
    <property type="entry name" value="Sig_transdc_resp-reg_C-effctor"/>
</dbReference>
<keyword evidence="2" id="KW-0902">Two-component regulatory system</keyword>
<dbReference type="GO" id="GO:0000160">
    <property type="term" value="P:phosphorelay signal transduction system"/>
    <property type="evidence" value="ECO:0007669"/>
    <property type="project" value="UniProtKB-KW"/>
</dbReference>
<dbReference type="SMART" id="SM00421">
    <property type="entry name" value="HTH_LUXR"/>
    <property type="match status" value="1"/>
</dbReference>
<keyword evidence="3" id="KW-0805">Transcription regulation</keyword>
<dbReference type="AlphaFoldDB" id="A0A545UA14"/>
<dbReference type="OrthoDB" id="9802186at2"/>
<keyword evidence="10" id="KW-1185">Reference proteome</keyword>
<dbReference type="SUPFAM" id="SSF52172">
    <property type="entry name" value="CheY-like"/>
    <property type="match status" value="1"/>
</dbReference>
<proteinExistence type="predicted"/>
<comment type="caution">
    <text evidence="9">The sequence shown here is derived from an EMBL/GenBank/DDBJ whole genome shotgun (WGS) entry which is preliminary data.</text>
</comment>
<dbReference type="Pfam" id="PF00196">
    <property type="entry name" value="GerE"/>
    <property type="match status" value="1"/>
</dbReference>
<dbReference type="PANTHER" id="PTHR44688:SF16">
    <property type="entry name" value="DNA-BINDING TRANSCRIPTIONAL ACTIVATOR DEVR_DOSR"/>
    <property type="match status" value="1"/>
</dbReference>
<gene>
    <name evidence="9" type="ORF">FKG94_00595</name>
</gene>
<dbReference type="Pfam" id="PF00072">
    <property type="entry name" value="Response_reg"/>
    <property type="match status" value="1"/>
</dbReference>
<dbReference type="PRINTS" id="PR00038">
    <property type="entry name" value="HTHLUXR"/>
</dbReference>
<evidence type="ECO:0000256" key="3">
    <source>
        <dbReference type="ARBA" id="ARBA00023015"/>
    </source>
</evidence>
<dbReference type="PROSITE" id="PS50043">
    <property type="entry name" value="HTH_LUXR_2"/>
    <property type="match status" value="1"/>
</dbReference>
<dbReference type="EMBL" id="VHSG01000002">
    <property type="protein sequence ID" value="TQV86314.1"/>
    <property type="molecule type" value="Genomic_DNA"/>
</dbReference>
<evidence type="ECO:0000256" key="5">
    <source>
        <dbReference type="ARBA" id="ARBA00023163"/>
    </source>
</evidence>
<keyword evidence="4" id="KW-0238">DNA-binding</keyword>
<dbReference type="InterPro" id="IPR036388">
    <property type="entry name" value="WH-like_DNA-bd_sf"/>
</dbReference>
<dbReference type="InterPro" id="IPR001789">
    <property type="entry name" value="Sig_transdc_resp-reg_receiver"/>
</dbReference>
<name>A0A545UA14_9GAMM</name>
<feature type="domain" description="Response regulatory" evidence="8">
    <location>
        <begin position="7"/>
        <end position="120"/>
    </location>
</feature>